<dbReference type="STRING" id="869210.Marky_0234"/>
<dbReference type="KEGG" id="mhd:Marky_0234"/>
<name>F2NNF4_MARHT</name>
<dbReference type="SUPFAM" id="SSF53187">
    <property type="entry name" value="Zn-dependent exopeptidases"/>
    <property type="match status" value="1"/>
</dbReference>
<keyword evidence="1" id="KW-0472">Membrane</keyword>
<dbReference type="InterPro" id="IPR007484">
    <property type="entry name" value="Peptidase_M28"/>
</dbReference>
<reference evidence="3 4" key="1">
    <citation type="journal article" date="2012" name="Stand. Genomic Sci.">
        <title>Complete genome sequence of the aerobic, heterotroph Marinithermus hydrothermalis type strain (T1(T)) from a deep-sea hydrothermal vent chimney.</title>
        <authorList>
            <person name="Copeland A."/>
            <person name="Gu W."/>
            <person name="Yasawong M."/>
            <person name="Lapidus A."/>
            <person name="Lucas S."/>
            <person name="Deshpande S."/>
            <person name="Pagani I."/>
            <person name="Tapia R."/>
            <person name="Cheng J.F."/>
            <person name="Goodwin L.A."/>
            <person name="Pitluck S."/>
            <person name="Liolios K."/>
            <person name="Ivanova N."/>
            <person name="Mavromatis K."/>
            <person name="Mikhailova N."/>
            <person name="Pati A."/>
            <person name="Chen A."/>
            <person name="Palaniappan K."/>
            <person name="Land M."/>
            <person name="Pan C."/>
            <person name="Brambilla E.M."/>
            <person name="Rohde M."/>
            <person name="Tindall B.J."/>
            <person name="Sikorski J."/>
            <person name="Goker M."/>
            <person name="Detter J.C."/>
            <person name="Bristow J."/>
            <person name="Eisen J.A."/>
            <person name="Markowitz V."/>
            <person name="Hugenholtz P."/>
            <person name="Kyrpides N.C."/>
            <person name="Klenk H.P."/>
            <person name="Woyke T."/>
        </authorList>
    </citation>
    <scope>NUCLEOTIDE SEQUENCE [LARGE SCALE GENOMIC DNA]</scope>
    <source>
        <strain evidence="4">DSM 14884 / JCM 11576 / T1</strain>
    </source>
</reference>
<dbReference type="AlphaFoldDB" id="F2NNF4"/>
<dbReference type="Pfam" id="PF04389">
    <property type="entry name" value="Peptidase_M28"/>
    <property type="match status" value="1"/>
</dbReference>
<evidence type="ECO:0000256" key="1">
    <source>
        <dbReference type="SAM" id="Phobius"/>
    </source>
</evidence>
<gene>
    <name evidence="3" type="ordered locus">Marky_0234</name>
</gene>
<evidence type="ECO:0000313" key="3">
    <source>
        <dbReference type="EMBL" id="AEB10995.1"/>
    </source>
</evidence>
<keyword evidence="4" id="KW-1185">Reference proteome</keyword>
<keyword evidence="1" id="KW-1133">Transmembrane helix</keyword>
<dbReference type="RefSeq" id="WP_013703050.1">
    <property type="nucleotide sequence ID" value="NC_015387.1"/>
</dbReference>
<dbReference type="EMBL" id="CP002630">
    <property type="protein sequence ID" value="AEB10995.1"/>
    <property type="molecule type" value="Genomic_DNA"/>
</dbReference>
<proteinExistence type="predicted"/>
<dbReference type="eggNOG" id="COG2234">
    <property type="taxonomic scope" value="Bacteria"/>
</dbReference>
<evidence type="ECO:0000313" key="4">
    <source>
        <dbReference type="Proteomes" id="UP000007030"/>
    </source>
</evidence>
<dbReference type="Gene3D" id="3.40.630.10">
    <property type="entry name" value="Zn peptidases"/>
    <property type="match status" value="1"/>
</dbReference>
<dbReference type="OrthoDB" id="25479at2"/>
<feature type="transmembrane region" description="Helical" evidence="1">
    <location>
        <begin position="73"/>
        <end position="102"/>
    </location>
</feature>
<feature type="transmembrane region" description="Helical" evidence="1">
    <location>
        <begin position="160"/>
        <end position="180"/>
    </location>
</feature>
<protein>
    <submittedName>
        <fullName evidence="3">Peptidase M28</fullName>
    </submittedName>
</protein>
<accession>F2NNF4</accession>
<feature type="domain" description="Peptidase M28" evidence="2">
    <location>
        <begin position="121"/>
        <end position="364"/>
    </location>
</feature>
<keyword evidence="1" id="KW-0812">Transmembrane</keyword>
<evidence type="ECO:0000259" key="2">
    <source>
        <dbReference type="Pfam" id="PF04389"/>
    </source>
</evidence>
<dbReference type="Proteomes" id="UP000007030">
    <property type="component" value="Chromosome"/>
</dbReference>
<sequence length="377" mass="41501">MIFRARLPGGWGVPPYTGGVYRLIEALVALPHRGSATPEEAQAAARLEAYLAAHGHAVERQAFRAPRTYGWELFAISALLAVGGVWPSLGLALVGAYWFWAYFGGWGVPWSGVFDRYPSQNLIARAGAGPRTLVLMAHYDTAKTWFLYHPRRVRGFRTQFLINALLATLVPLLLLAWPLGARVLDAYFAVQGVLLLYREARAPYVNGANDNASGVAVATRLFVELARRVPKGWRVVLALTGAEEVGAKGARALLRAGKVPRDALILNIDNVGRGALHFVEGEGMLRYYPYRGALVQAARTLEGARPVAYTLAYFDTLPFARAGYACLGLIRLQDGVPPHWHWPTDRMAHLDYRAVEETLAYARALVDRVLQDARVTA</sequence>
<dbReference type="HOGENOM" id="CLU_047405_0_0_0"/>
<organism evidence="3 4">
    <name type="scientific">Marinithermus hydrothermalis (strain DSM 14884 / JCM 11576 / T1)</name>
    <dbReference type="NCBI Taxonomy" id="869210"/>
    <lineage>
        <taxon>Bacteria</taxon>
        <taxon>Thermotogati</taxon>
        <taxon>Deinococcota</taxon>
        <taxon>Deinococci</taxon>
        <taxon>Thermales</taxon>
        <taxon>Thermaceae</taxon>
        <taxon>Marinithermus</taxon>
    </lineage>
</organism>